<evidence type="ECO:0000313" key="2">
    <source>
        <dbReference type="EMBL" id="NNH71229.1"/>
    </source>
</evidence>
<reference evidence="2 3" key="1">
    <citation type="submission" date="2020-05" db="EMBL/GenBank/DDBJ databases">
        <title>MicrobeNet Type strains.</title>
        <authorList>
            <person name="Nicholson A.C."/>
        </authorList>
    </citation>
    <scope>NUCLEOTIDE SEQUENCE [LARGE SCALE GENOMIC DNA]</scope>
    <source>
        <strain evidence="2 3">JCM 3224</strain>
    </source>
</reference>
<dbReference type="Proteomes" id="UP000586827">
    <property type="component" value="Unassembled WGS sequence"/>
</dbReference>
<dbReference type="RefSeq" id="WP_157552923.1">
    <property type="nucleotide sequence ID" value="NZ_JABELX010000005.1"/>
</dbReference>
<evidence type="ECO:0000313" key="3">
    <source>
        <dbReference type="Proteomes" id="UP000586827"/>
    </source>
</evidence>
<dbReference type="EMBL" id="JABELX010000005">
    <property type="protein sequence ID" value="NNH71229.1"/>
    <property type="molecule type" value="Genomic_DNA"/>
</dbReference>
<keyword evidence="3" id="KW-1185">Reference proteome</keyword>
<gene>
    <name evidence="2" type="ORF">HLB23_15370</name>
</gene>
<feature type="region of interest" description="Disordered" evidence="1">
    <location>
        <begin position="81"/>
        <end position="112"/>
    </location>
</feature>
<feature type="compositionally biased region" description="Basic and acidic residues" evidence="1">
    <location>
        <begin position="90"/>
        <end position="104"/>
    </location>
</feature>
<evidence type="ECO:0000256" key="1">
    <source>
        <dbReference type="SAM" id="MobiDB-lite"/>
    </source>
</evidence>
<name>A0A849C8P1_9NOCA</name>
<comment type="caution">
    <text evidence="2">The sequence shown here is derived from an EMBL/GenBank/DDBJ whole genome shotgun (WGS) entry which is preliminary data.</text>
</comment>
<dbReference type="AlphaFoldDB" id="A0A849C8P1"/>
<organism evidence="2 3">
    <name type="scientific">Nocardia uniformis</name>
    <dbReference type="NCBI Taxonomy" id="53432"/>
    <lineage>
        <taxon>Bacteria</taxon>
        <taxon>Bacillati</taxon>
        <taxon>Actinomycetota</taxon>
        <taxon>Actinomycetes</taxon>
        <taxon>Mycobacteriales</taxon>
        <taxon>Nocardiaceae</taxon>
        <taxon>Nocardia</taxon>
    </lineage>
</organism>
<proteinExistence type="predicted"/>
<protein>
    <submittedName>
        <fullName evidence="2">Uncharacterized protein</fullName>
    </submittedName>
</protein>
<sequence>MPVPGRTAGQLRQDRHSGVAVTRVAIVAVPMSAMARVIDTDTDTAMPTIAMAEPSMRWTGTGHAIIELSWCTVRIGCGGCETRRTGSGCGRDRSDHRGTREKPQRSPSAQMH</sequence>
<accession>A0A849C8P1</accession>